<dbReference type="PANTHER" id="PTHR11945">
    <property type="entry name" value="MADS BOX PROTEIN"/>
    <property type="match status" value="1"/>
</dbReference>
<dbReference type="Pfam" id="PF00319">
    <property type="entry name" value="SRF-TF"/>
    <property type="match status" value="1"/>
</dbReference>
<dbReference type="AlphaFoldDB" id="A0A9Q0DSQ7"/>
<feature type="domain" description="MADS-box" evidence="6">
    <location>
        <begin position="1"/>
        <end position="61"/>
    </location>
</feature>
<evidence type="ECO:0000313" key="8">
    <source>
        <dbReference type="Proteomes" id="UP001148018"/>
    </source>
</evidence>
<dbReference type="PANTHER" id="PTHR11945:SF534">
    <property type="entry name" value="MYOCYTE-SPECIFIC ENHANCER FACTOR 2"/>
    <property type="match status" value="1"/>
</dbReference>
<evidence type="ECO:0000256" key="2">
    <source>
        <dbReference type="ARBA" id="ARBA00023015"/>
    </source>
</evidence>
<organism evidence="7 8">
    <name type="scientific">Muraenolepis orangiensis</name>
    <name type="common">Patagonian moray cod</name>
    <dbReference type="NCBI Taxonomy" id="630683"/>
    <lineage>
        <taxon>Eukaryota</taxon>
        <taxon>Metazoa</taxon>
        <taxon>Chordata</taxon>
        <taxon>Craniata</taxon>
        <taxon>Vertebrata</taxon>
        <taxon>Euteleostomi</taxon>
        <taxon>Actinopterygii</taxon>
        <taxon>Neopterygii</taxon>
        <taxon>Teleostei</taxon>
        <taxon>Neoteleostei</taxon>
        <taxon>Acanthomorphata</taxon>
        <taxon>Zeiogadaria</taxon>
        <taxon>Gadariae</taxon>
        <taxon>Gadiformes</taxon>
        <taxon>Muraenolepidoidei</taxon>
        <taxon>Muraenolepididae</taxon>
        <taxon>Muraenolepis</taxon>
    </lineage>
</organism>
<dbReference type="SMART" id="SM00432">
    <property type="entry name" value="MADS"/>
    <property type="match status" value="1"/>
</dbReference>
<keyword evidence="2" id="KW-0805">Transcription regulation</keyword>
<protein>
    <recommendedName>
        <fullName evidence="6">MADS-box domain-containing protein</fullName>
    </recommendedName>
</protein>
<dbReference type="Proteomes" id="UP001148018">
    <property type="component" value="Unassembled WGS sequence"/>
</dbReference>
<dbReference type="InterPro" id="IPR033896">
    <property type="entry name" value="MEF2-like_N"/>
</dbReference>
<dbReference type="GO" id="GO:0000978">
    <property type="term" value="F:RNA polymerase II cis-regulatory region sequence-specific DNA binding"/>
    <property type="evidence" value="ECO:0007669"/>
    <property type="project" value="TreeGrafter"/>
</dbReference>
<dbReference type="GO" id="GO:0030154">
    <property type="term" value="P:cell differentiation"/>
    <property type="evidence" value="ECO:0007669"/>
    <property type="project" value="TreeGrafter"/>
</dbReference>
<dbReference type="GO" id="GO:0005634">
    <property type="term" value="C:nucleus"/>
    <property type="evidence" value="ECO:0007669"/>
    <property type="project" value="UniProtKB-SubCell"/>
</dbReference>
<dbReference type="EMBL" id="JANIIK010000112">
    <property type="protein sequence ID" value="KAJ3594195.1"/>
    <property type="molecule type" value="Genomic_DNA"/>
</dbReference>
<dbReference type="PROSITE" id="PS50066">
    <property type="entry name" value="MADS_BOX_2"/>
    <property type="match status" value="1"/>
</dbReference>
<comment type="caution">
    <text evidence="7">The sequence shown here is derived from an EMBL/GenBank/DDBJ whole genome shotgun (WGS) entry which is preliminary data.</text>
</comment>
<gene>
    <name evidence="7" type="ORF">NHX12_006526</name>
</gene>
<evidence type="ECO:0000313" key="7">
    <source>
        <dbReference type="EMBL" id="KAJ3594195.1"/>
    </source>
</evidence>
<dbReference type="GO" id="GO:0045944">
    <property type="term" value="P:positive regulation of transcription by RNA polymerase II"/>
    <property type="evidence" value="ECO:0007669"/>
    <property type="project" value="InterPro"/>
</dbReference>
<accession>A0A9Q0DSQ7</accession>
<dbReference type="PROSITE" id="PS00350">
    <property type="entry name" value="MADS_BOX_1"/>
    <property type="match status" value="1"/>
</dbReference>
<evidence type="ECO:0000256" key="5">
    <source>
        <dbReference type="ARBA" id="ARBA00023242"/>
    </source>
</evidence>
<evidence type="ECO:0000259" key="6">
    <source>
        <dbReference type="PROSITE" id="PS50066"/>
    </source>
</evidence>
<dbReference type="GO" id="GO:0046983">
    <property type="term" value="F:protein dimerization activity"/>
    <property type="evidence" value="ECO:0007669"/>
    <property type="project" value="InterPro"/>
</dbReference>
<proteinExistence type="predicted"/>
<sequence length="198" mass="21787">MGRKKISISRILDERTRQVTFAKRRFGLMKKAYELSVLCDCEVALMVFSASGKLFQYASGDMDRTLLRFTDHGPATQSLTNGDILQALCKKEHGRCEPPGQLTSRPANQAGPPPARQFNAMLTTHHHMDHSRVVLPGPSLASLGPLVPSPVWGGAGEGQRGTPSEFTLGRADHFCSSLACLLPWQLHWLTRAAPWPQT</sequence>
<dbReference type="PRINTS" id="PR00404">
    <property type="entry name" value="MADSDOMAIN"/>
</dbReference>
<keyword evidence="8" id="KW-1185">Reference proteome</keyword>
<dbReference type="CDD" id="cd00265">
    <property type="entry name" value="MADS_MEF2_like"/>
    <property type="match status" value="1"/>
</dbReference>
<keyword evidence="3" id="KW-0238">DNA-binding</keyword>
<reference evidence="7" key="1">
    <citation type="submission" date="2022-07" db="EMBL/GenBank/DDBJ databases">
        <title>Chromosome-level genome of Muraenolepis orangiensis.</title>
        <authorList>
            <person name="Kim J."/>
        </authorList>
    </citation>
    <scope>NUCLEOTIDE SEQUENCE</scope>
    <source>
        <strain evidence="7">KU_S4_2022</strain>
        <tissue evidence="7">Muscle</tissue>
    </source>
</reference>
<comment type="subcellular location">
    <subcellularLocation>
        <location evidence="1">Nucleus</location>
    </subcellularLocation>
</comment>
<dbReference type="OrthoDB" id="1898716at2759"/>
<keyword evidence="5" id="KW-0539">Nucleus</keyword>
<dbReference type="InterPro" id="IPR036879">
    <property type="entry name" value="TF_MADSbox_sf"/>
</dbReference>
<evidence type="ECO:0000256" key="3">
    <source>
        <dbReference type="ARBA" id="ARBA00023125"/>
    </source>
</evidence>
<evidence type="ECO:0000256" key="1">
    <source>
        <dbReference type="ARBA" id="ARBA00004123"/>
    </source>
</evidence>
<dbReference type="GO" id="GO:0000981">
    <property type="term" value="F:DNA-binding transcription factor activity, RNA polymerase II-specific"/>
    <property type="evidence" value="ECO:0007669"/>
    <property type="project" value="TreeGrafter"/>
</dbReference>
<feature type="non-terminal residue" evidence="7">
    <location>
        <position position="198"/>
    </location>
</feature>
<dbReference type="InterPro" id="IPR002100">
    <property type="entry name" value="TF_MADSbox"/>
</dbReference>
<keyword evidence="4" id="KW-0804">Transcription</keyword>
<dbReference type="Gene3D" id="3.40.1810.10">
    <property type="entry name" value="Transcription factor, MADS-box"/>
    <property type="match status" value="1"/>
</dbReference>
<dbReference type="SUPFAM" id="SSF55455">
    <property type="entry name" value="SRF-like"/>
    <property type="match status" value="1"/>
</dbReference>
<evidence type="ECO:0000256" key="4">
    <source>
        <dbReference type="ARBA" id="ARBA00023163"/>
    </source>
</evidence>
<name>A0A9Q0DSQ7_9TELE</name>